<feature type="chain" id="PRO_5044003203" evidence="1">
    <location>
        <begin position="26"/>
        <end position="125"/>
    </location>
</feature>
<keyword evidence="1" id="KW-0732">Signal</keyword>
<gene>
    <name evidence="2" type="ORF">L0N08_14320</name>
</gene>
<sequence length="125" mass="13771">MWKKRIAAIGLAVSLALGAAAVSYADTTEGITMENCGAYLFVWRPVDLWEGHYFAIPAGGNTIQESDSILNRGYDYAFTFNNSIPKPWGTGPVSGKHKRNLGNTRKLALASRRQPVIYANDTYNE</sequence>
<dbReference type="Proteomes" id="UP001299608">
    <property type="component" value="Unassembled WGS sequence"/>
</dbReference>
<reference evidence="2" key="1">
    <citation type="submission" date="2022-01" db="EMBL/GenBank/DDBJ databases">
        <title>Collection of gut derived symbiotic bacterial strains cultured from healthy donors.</title>
        <authorList>
            <person name="Lin H."/>
            <person name="Kohout C."/>
            <person name="Waligurski E."/>
            <person name="Pamer E.G."/>
        </authorList>
    </citation>
    <scope>NUCLEOTIDE SEQUENCE</scope>
    <source>
        <strain evidence="2">DFI.6.55</strain>
    </source>
</reference>
<accession>A0AAW5BRG0</accession>
<evidence type="ECO:0000313" key="3">
    <source>
        <dbReference type="Proteomes" id="UP001299608"/>
    </source>
</evidence>
<comment type="caution">
    <text evidence="2">The sequence shown here is derived from an EMBL/GenBank/DDBJ whole genome shotgun (WGS) entry which is preliminary data.</text>
</comment>
<name>A0AAW5BRG0_9FIRM</name>
<organism evidence="2 3">
    <name type="scientific">Enterocloster aldenensis</name>
    <dbReference type="NCBI Taxonomy" id="358742"/>
    <lineage>
        <taxon>Bacteria</taxon>
        <taxon>Bacillati</taxon>
        <taxon>Bacillota</taxon>
        <taxon>Clostridia</taxon>
        <taxon>Lachnospirales</taxon>
        <taxon>Lachnospiraceae</taxon>
        <taxon>Enterocloster</taxon>
    </lineage>
</organism>
<protein>
    <submittedName>
        <fullName evidence="2">Uncharacterized protein</fullName>
    </submittedName>
</protein>
<dbReference type="EMBL" id="JAKNGE010000017">
    <property type="protein sequence ID" value="MCG4746593.1"/>
    <property type="molecule type" value="Genomic_DNA"/>
</dbReference>
<evidence type="ECO:0000256" key="1">
    <source>
        <dbReference type="SAM" id="SignalP"/>
    </source>
</evidence>
<proteinExistence type="predicted"/>
<evidence type="ECO:0000313" key="2">
    <source>
        <dbReference type="EMBL" id="MCG4746593.1"/>
    </source>
</evidence>
<dbReference type="AlphaFoldDB" id="A0AAW5BRG0"/>
<feature type="signal peptide" evidence="1">
    <location>
        <begin position="1"/>
        <end position="25"/>
    </location>
</feature>